<comment type="similarity">
    <text evidence="9">Belongs to the tRNA nucleotidyltransferase/poly(A) polymerase family.</text>
</comment>
<dbReference type="Proteomes" id="UP000526501">
    <property type="component" value="Unassembled WGS sequence"/>
</dbReference>
<evidence type="ECO:0000313" key="12">
    <source>
        <dbReference type="Proteomes" id="UP000526501"/>
    </source>
</evidence>
<evidence type="ECO:0000256" key="2">
    <source>
        <dbReference type="ARBA" id="ARBA00022694"/>
    </source>
</evidence>
<evidence type="ECO:0000256" key="6">
    <source>
        <dbReference type="ARBA" id="ARBA00022840"/>
    </source>
</evidence>
<keyword evidence="2" id="KW-0819">tRNA processing</keyword>
<evidence type="ECO:0000256" key="8">
    <source>
        <dbReference type="ARBA" id="ARBA00022884"/>
    </source>
</evidence>
<evidence type="ECO:0000256" key="1">
    <source>
        <dbReference type="ARBA" id="ARBA00022679"/>
    </source>
</evidence>
<keyword evidence="4" id="KW-0479">Metal-binding</keyword>
<dbReference type="PANTHER" id="PTHR47545">
    <property type="entry name" value="MULTIFUNCTIONAL CCA PROTEIN"/>
    <property type="match status" value="1"/>
</dbReference>
<dbReference type="InterPro" id="IPR002646">
    <property type="entry name" value="PolA_pol_head_dom"/>
</dbReference>
<dbReference type="RefSeq" id="WP_185661046.1">
    <property type="nucleotide sequence ID" value="NZ_CAWPOO010000012.1"/>
</dbReference>
<evidence type="ECO:0000256" key="4">
    <source>
        <dbReference type="ARBA" id="ARBA00022723"/>
    </source>
</evidence>
<organism evidence="11 12">
    <name type="scientific">Pelagicoccus albus</name>
    <dbReference type="NCBI Taxonomy" id="415222"/>
    <lineage>
        <taxon>Bacteria</taxon>
        <taxon>Pseudomonadati</taxon>
        <taxon>Verrucomicrobiota</taxon>
        <taxon>Opitutia</taxon>
        <taxon>Puniceicoccales</taxon>
        <taxon>Pelagicoccaceae</taxon>
        <taxon>Pelagicoccus</taxon>
    </lineage>
</organism>
<comment type="caution">
    <text evidence="11">The sequence shown here is derived from an EMBL/GenBank/DDBJ whole genome shotgun (WGS) entry which is preliminary data.</text>
</comment>
<gene>
    <name evidence="11" type="ORF">H5P27_14135</name>
</gene>
<dbReference type="GO" id="GO:0003723">
    <property type="term" value="F:RNA binding"/>
    <property type="evidence" value="ECO:0007669"/>
    <property type="project" value="UniProtKB-KW"/>
</dbReference>
<accession>A0A7X1E994</accession>
<dbReference type="Gene3D" id="3.30.460.10">
    <property type="entry name" value="Beta Polymerase, domain 2"/>
    <property type="match status" value="1"/>
</dbReference>
<evidence type="ECO:0000256" key="3">
    <source>
        <dbReference type="ARBA" id="ARBA00022695"/>
    </source>
</evidence>
<dbReference type="GO" id="GO:0016779">
    <property type="term" value="F:nucleotidyltransferase activity"/>
    <property type="evidence" value="ECO:0007669"/>
    <property type="project" value="UniProtKB-KW"/>
</dbReference>
<dbReference type="InterPro" id="IPR050124">
    <property type="entry name" value="tRNA_CCA-adding_enzyme"/>
</dbReference>
<keyword evidence="8 9" id="KW-0694">RNA-binding</keyword>
<dbReference type="GO" id="GO:0046872">
    <property type="term" value="F:metal ion binding"/>
    <property type="evidence" value="ECO:0007669"/>
    <property type="project" value="UniProtKB-KW"/>
</dbReference>
<proteinExistence type="inferred from homology"/>
<dbReference type="Pfam" id="PF01743">
    <property type="entry name" value="PolyA_pol"/>
    <property type="match status" value="1"/>
</dbReference>
<dbReference type="GO" id="GO:0005524">
    <property type="term" value="F:ATP binding"/>
    <property type="evidence" value="ECO:0007669"/>
    <property type="project" value="UniProtKB-KW"/>
</dbReference>
<keyword evidence="12" id="KW-1185">Reference proteome</keyword>
<protein>
    <submittedName>
        <fullName evidence="11">Polynucleotide adenylyltransferase</fullName>
    </submittedName>
</protein>
<evidence type="ECO:0000256" key="9">
    <source>
        <dbReference type="RuleBase" id="RU003953"/>
    </source>
</evidence>
<dbReference type="EMBL" id="JACHVC010000012">
    <property type="protein sequence ID" value="MBC2607189.1"/>
    <property type="molecule type" value="Genomic_DNA"/>
</dbReference>
<dbReference type="Gene3D" id="1.10.3090.10">
    <property type="entry name" value="cca-adding enzyme, domain 2"/>
    <property type="match status" value="1"/>
</dbReference>
<dbReference type="PANTHER" id="PTHR47545:SF1">
    <property type="entry name" value="MULTIFUNCTIONAL CCA PROTEIN"/>
    <property type="match status" value="1"/>
</dbReference>
<dbReference type="AlphaFoldDB" id="A0A7X1E994"/>
<keyword evidence="6" id="KW-0067">ATP-binding</keyword>
<sequence>MSPVRRAFHIELPRPLRQALHSLETQGGVCRVVGGSVRDALLGIAPKDFDVEVYGLELENIAKALAPLGKTDLVGKAFAVVKLWTHGEEYDFAIPRRESKTGSGHRGFTIEANAHLSEFEAIQRRDFTINALLYDHSKGEVIDYAGGLEDLSNGILRHVSPAFEEDPLRVLRAMQFAGRFKLELHDETAELCRRIGHEYWTLAKERIWLEWQKWASKSKSLAHGMRALEKSGWICYFPELNALRGLPQDPLWHPEGDAWTHTLHCLDALIRETDWLELTESQRAPLAFGVLCHDLGKARCTRWALKRGEKHWISPGHDNQSVWLAEQFFESMRSPLEIREKVMTLVGNHHFLNTAPDEGHSDASIRRLSKRLAPATTRQLVYVMKSDHLGRPPLVSEAQTARIAKFEERIRELDLVESAPAPLLLGRHLVSRGLKPGPGFKRILDQAYDAQLGGSFRNVEEAEAWLEKNWNKLNC</sequence>
<evidence type="ECO:0000259" key="10">
    <source>
        <dbReference type="Pfam" id="PF01743"/>
    </source>
</evidence>
<evidence type="ECO:0000256" key="5">
    <source>
        <dbReference type="ARBA" id="ARBA00022741"/>
    </source>
</evidence>
<dbReference type="GO" id="GO:0008033">
    <property type="term" value="P:tRNA processing"/>
    <property type="evidence" value="ECO:0007669"/>
    <property type="project" value="UniProtKB-KW"/>
</dbReference>
<dbReference type="InterPro" id="IPR043519">
    <property type="entry name" value="NT_sf"/>
</dbReference>
<dbReference type="CDD" id="cd05398">
    <property type="entry name" value="NT_ClassII-CCAase"/>
    <property type="match status" value="1"/>
</dbReference>
<keyword evidence="3 11" id="KW-0548">Nucleotidyltransferase</keyword>
<feature type="domain" description="Poly A polymerase head" evidence="10">
    <location>
        <begin position="30"/>
        <end position="157"/>
    </location>
</feature>
<reference evidence="11 12" key="1">
    <citation type="submission" date="2020-07" db="EMBL/GenBank/DDBJ databases">
        <authorList>
            <person name="Feng X."/>
        </authorList>
    </citation>
    <scope>NUCLEOTIDE SEQUENCE [LARGE SCALE GENOMIC DNA]</scope>
    <source>
        <strain evidence="11 12">JCM23202</strain>
    </source>
</reference>
<evidence type="ECO:0000313" key="11">
    <source>
        <dbReference type="EMBL" id="MBC2607189.1"/>
    </source>
</evidence>
<name>A0A7X1E994_9BACT</name>
<keyword evidence="1 9" id="KW-0808">Transferase</keyword>
<dbReference type="SUPFAM" id="SSF81301">
    <property type="entry name" value="Nucleotidyltransferase"/>
    <property type="match status" value="1"/>
</dbReference>
<keyword evidence="7" id="KW-0460">Magnesium</keyword>
<evidence type="ECO:0000256" key="7">
    <source>
        <dbReference type="ARBA" id="ARBA00022842"/>
    </source>
</evidence>
<keyword evidence="5" id="KW-0547">Nucleotide-binding</keyword>
<dbReference type="SUPFAM" id="SSF81891">
    <property type="entry name" value="Poly A polymerase C-terminal region-like"/>
    <property type="match status" value="1"/>
</dbReference>